<organism evidence="1 2">
    <name type="scientific">Meyerozyma guilliermondii (strain ATCC 6260 / CBS 566 / DSM 6381 / JCM 1539 / NBRC 10279 / NRRL Y-324)</name>
    <name type="common">Yeast</name>
    <name type="synonym">Candida guilliermondii</name>
    <dbReference type="NCBI Taxonomy" id="294746"/>
    <lineage>
        <taxon>Eukaryota</taxon>
        <taxon>Fungi</taxon>
        <taxon>Dikarya</taxon>
        <taxon>Ascomycota</taxon>
        <taxon>Saccharomycotina</taxon>
        <taxon>Pichiomycetes</taxon>
        <taxon>Debaryomycetaceae</taxon>
        <taxon>Meyerozyma</taxon>
    </lineage>
</organism>
<evidence type="ECO:0000313" key="2">
    <source>
        <dbReference type="Proteomes" id="UP000001997"/>
    </source>
</evidence>
<dbReference type="GeneID" id="5125445"/>
<dbReference type="HOGENOM" id="CLU_1349373_0_0_1"/>
<dbReference type="RefSeq" id="XP_001483572.2">
    <property type="nucleotide sequence ID" value="XM_001483522.1"/>
</dbReference>
<proteinExistence type="predicted"/>
<evidence type="ECO:0000313" key="1">
    <source>
        <dbReference type="EMBL" id="EDK40203.2"/>
    </source>
</evidence>
<dbReference type="EMBL" id="CH408159">
    <property type="protein sequence ID" value="EDK40203.2"/>
    <property type="molecule type" value="Genomic_DNA"/>
</dbReference>
<keyword evidence="2" id="KW-1185">Reference proteome</keyword>
<dbReference type="VEuPathDB" id="FungiDB:PGUG_04301"/>
<sequence>MRINPQLNASEPIAESVALVNLSLNHDNKRVRPIEKAYHDSSSVLYPQKPIPVEWNFRNTSQGGSILEDQSQDITSASSDSVEKANLPGEYVVVEFEPLMEAPLLNYSYDPFDFSCLPPSKPTWTLAGPFCDTQVAPTADESILLHYLQSEQTLSKSKNYSWWMYVRSLLFDVSEEIYYRLYPVATIFHESDSVFVEVLRSSL</sequence>
<dbReference type="KEGG" id="pgu:PGUG_04301"/>
<gene>
    <name evidence="1" type="ORF">PGUG_04301</name>
</gene>
<reference evidence="1 2" key="1">
    <citation type="journal article" date="2009" name="Nature">
        <title>Evolution of pathogenicity and sexual reproduction in eight Candida genomes.</title>
        <authorList>
            <person name="Butler G."/>
            <person name="Rasmussen M.D."/>
            <person name="Lin M.F."/>
            <person name="Santos M.A."/>
            <person name="Sakthikumar S."/>
            <person name="Munro C.A."/>
            <person name="Rheinbay E."/>
            <person name="Grabherr M."/>
            <person name="Forche A."/>
            <person name="Reedy J.L."/>
            <person name="Agrafioti I."/>
            <person name="Arnaud M.B."/>
            <person name="Bates S."/>
            <person name="Brown A.J."/>
            <person name="Brunke S."/>
            <person name="Costanzo M.C."/>
            <person name="Fitzpatrick D.A."/>
            <person name="de Groot P.W."/>
            <person name="Harris D."/>
            <person name="Hoyer L.L."/>
            <person name="Hube B."/>
            <person name="Klis F.M."/>
            <person name="Kodira C."/>
            <person name="Lennard N."/>
            <person name="Logue M.E."/>
            <person name="Martin R."/>
            <person name="Neiman A.M."/>
            <person name="Nikolaou E."/>
            <person name="Quail M.A."/>
            <person name="Quinn J."/>
            <person name="Santos M.C."/>
            <person name="Schmitzberger F.F."/>
            <person name="Sherlock G."/>
            <person name="Shah P."/>
            <person name="Silverstein K.A."/>
            <person name="Skrzypek M.S."/>
            <person name="Soll D."/>
            <person name="Staggs R."/>
            <person name="Stansfield I."/>
            <person name="Stumpf M.P."/>
            <person name="Sudbery P.E."/>
            <person name="Srikantha T."/>
            <person name="Zeng Q."/>
            <person name="Berman J."/>
            <person name="Berriman M."/>
            <person name="Heitman J."/>
            <person name="Gow N.A."/>
            <person name="Lorenz M.C."/>
            <person name="Birren B.W."/>
            <person name="Kellis M."/>
            <person name="Cuomo C.A."/>
        </authorList>
    </citation>
    <scope>NUCLEOTIDE SEQUENCE [LARGE SCALE GENOMIC DNA]</scope>
    <source>
        <strain evidence="2">ATCC 6260 / CBS 566 / DSM 6381 / JCM 1539 / NBRC 10279 / NRRL Y-324</strain>
    </source>
</reference>
<dbReference type="AlphaFoldDB" id="A5DM00"/>
<dbReference type="InParanoid" id="A5DM00"/>
<name>A5DM00_PICGU</name>
<dbReference type="Proteomes" id="UP000001997">
    <property type="component" value="Unassembled WGS sequence"/>
</dbReference>
<accession>A5DM00</accession>
<protein>
    <submittedName>
        <fullName evidence="1">Uncharacterized protein</fullName>
    </submittedName>
</protein>